<keyword evidence="10" id="KW-1185">Reference proteome</keyword>
<keyword evidence="3" id="KW-0227">DNA damage</keyword>
<dbReference type="KEGG" id="cari:FNU76_01790"/>
<dbReference type="EC" id="3.4.-.-" evidence="8"/>
<dbReference type="PANTHER" id="PTHR13604">
    <property type="entry name" value="DC12-RELATED"/>
    <property type="match status" value="1"/>
</dbReference>
<evidence type="ECO:0000256" key="5">
    <source>
        <dbReference type="ARBA" id="ARBA00023124"/>
    </source>
</evidence>
<evidence type="ECO:0000256" key="7">
    <source>
        <dbReference type="ARBA" id="ARBA00023239"/>
    </source>
</evidence>
<reference evidence="10" key="1">
    <citation type="submission" date="2019-07" db="EMBL/GenBank/DDBJ databases">
        <title>Chitinimonas sp. nov., isolated from Ny-Alesund, arctica soil.</title>
        <authorList>
            <person name="Xu Q."/>
            <person name="Peng F."/>
        </authorList>
    </citation>
    <scope>NUCLEOTIDE SEQUENCE [LARGE SCALE GENOMIC DNA]</scope>
    <source>
        <strain evidence="10">R3-44</strain>
    </source>
</reference>
<dbReference type="SUPFAM" id="SSF143081">
    <property type="entry name" value="BB1717-like"/>
    <property type="match status" value="1"/>
</dbReference>
<evidence type="ECO:0000256" key="4">
    <source>
        <dbReference type="ARBA" id="ARBA00022801"/>
    </source>
</evidence>
<dbReference type="Pfam" id="PF02586">
    <property type="entry name" value="SRAP"/>
    <property type="match status" value="1"/>
</dbReference>
<evidence type="ECO:0000256" key="8">
    <source>
        <dbReference type="RuleBase" id="RU364100"/>
    </source>
</evidence>
<dbReference type="GO" id="GO:0016829">
    <property type="term" value="F:lyase activity"/>
    <property type="evidence" value="ECO:0007669"/>
    <property type="project" value="UniProtKB-KW"/>
</dbReference>
<keyword evidence="4 8" id="KW-0378">Hydrolase</keyword>
<dbReference type="Gene3D" id="3.90.1680.10">
    <property type="entry name" value="SOS response associated peptidase-like"/>
    <property type="match status" value="1"/>
</dbReference>
<protein>
    <recommendedName>
        <fullName evidence="8">Abasic site processing protein</fullName>
        <ecNumber evidence="8">3.4.-.-</ecNumber>
    </recommendedName>
</protein>
<dbReference type="GO" id="GO:0003697">
    <property type="term" value="F:single-stranded DNA binding"/>
    <property type="evidence" value="ECO:0007669"/>
    <property type="project" value="InterPro"/>
</dbReference>
<evidence type="ECO:0000256" key="6">
    <source>
        <dbReference type="ARBA" id="ARBA00023125"/>
    </source>
</evidence>
<proteinExistence type="inferred from homology"/>
<comment type="similarity">
    <text evidence="1 8">Belongs to the SOS response-associated peptidase family.</text>
</comment>
<evidence type="ECO:0000256" key="1">
    <source>
        <dbReference type="ARBA" id="ARBA00008136"/>
    </source>
</evidence>
<organism evidence="9 10">
    <name type="scientific">Chitinimonas arctica</name>
    <dbReference type="NCBI Taxonomy" id="2594795"/>
    <lineage>
        <taxon>Bacteria</taxon>
        <taxon>Pseudomonadati</taxon>
        <taxon>Pseudomonadota</taxon>
        <taxon>Betaproteobacteria</taxon>
        <taxon>Neisseriales</taxon>
        <taxon>Chitinibacteraceae</taxon>
        <taxon>Chitinimonas</taxon>
    </lineage>
</organism>
<evidence type="ECO:0000256" key="3">
    <source>
        <dbReference type="ARBA" id="ARBA00022763"/>
    </source>
</evidence>
<gene>
    <name evidence="9" type="ORF">FNU76_01790</name>
</gene>
<evidence type="ECO:0000256" key="2">
    <source>
        <dbReference type="ARBA" id="ARBA00022670"/>
    </source>
</evidence>
<dbReference type="GO" id="GO:0006508">
    <property type="term" value="P:proteolysis"/>
    <property type="evidence" value="ECO:0007669"/>
    <property type="project" value="UniProtKB-KW"/>
</dbReference>
<dbReference type="GO" id="GO:0106300">
    <property type="term" value="P:protein-DNA covalent cross-linking repair"/>
    <property type="evidence" value="ECO:0007669"/>
    <property type="project" value="InterPro"/>
</dbReference>
<evidence type="ECO:0000313" key="9">
    <source>
        <dbReference type="EMBL" id="QDQ29179.1"/>
    </source>
</evidence>
<evidence type="ECO:0000313" key="10">
    <source>
        <dbReference type="Proteomes" id="UP000317550"/>
    </source>
</evidence>
<keyword evidence="2 8" id="KW-0645">Protease</keyword>
<keyword evidence="7" id="KW-0456">Lyase</keyword>
<dbReference type="PANTHER" id="PTHR13604:SF0">
    <property type="entry name" value="ABASIC SITE PROCESSING PROTEIN HMCES"/>
    <property type="match status" value="1"/>
</dbReference>
<dbReference type="Proteomes" id="UP000317550">
    <property type="component" value="Chromosome"/>
</dbReference>
<dbReference type="GO" id="GO:0008233">
    <property type="term" value="F:peptidase activity"/>
    <property type="evidence" value="ECO:0007669"/>
    <property type="project" value="UniProtKB-KW"/>
</dbReference>
<dbReference type="InterPro" id="IPR003738">
    <property type="entry name" value="SRAP"/>
</dbReference>
<dbReference type="EMBL" id="CP041730">
    <property type="protein sequence ID" value="QDQ29179.1"/>
    <property type="molecule type" value="Genomic_DNA"/>
</dbReference>
<accession>A0A516SM16</accession>
<dbReference type="AlphaFoldDB" id="A0A516SM16"/>
<name>A0A516SM16_9NEIS</name>
<keyword evidence="5" id="KW-0190">Covalent protein-DNA linkage</keyword>
<dbReference type="InterPro" id="IPR036590">
    <property type="entry name" value="SRAP-like"/>
</dbReference>
<keyword evidence="6" id="KW-0238">DNA-binding</keyword>
<sequence length="222" mass="24783">MCGRYNVIDNPHVRELCSTLGIKLYPGTRTNICPGGQGQFVVERDGQRLLLDGMWSASVQPKPDGSGYRPHPDFKTFNARSDRLGTSKLWRRLYSSQRAIIPASGWHEWVGKQCYELKPAAGALALGGLYQVYAFGDEVVPVFTIITCPPHPDLMHIHDKSLPLISQPADFDAWLDPAWKHPEIFQSLMQQPMVRAELQVIPIDSPKTLVPVGRIEIVGADQ</sequence>
<dbReference type="OrthoDB" id="9782620at2"/>